<dbReference type="AlphaFoldDB" id="A0A9J6GS08"/>
<comment type="caution">
    <text evidence="1">The sequence shown here is derived from an EMBL/GenBank/DDBJ whole genome shotgun (WGS) entry which is preliminary data.</text>
</comment>
<dbReference type="EMBL" id="JABSTR010000008">
    <property type="protein sequence ID" value="KAH9377971.1"/>
    <property type="molecule type" value="Genomic_DNA"/>
</dbReference>
<dbReference type="VEuPathDB" id="VectorBase:HLOH_051434"/>
<proteinExistence type="predicted"/>
<gene>
    <name evidence="1" type="ORF">HPB48_015083</name>
</gene>
<evidence type="ECO:0000313" key="1">
    <source>
        <dbReference type="EMBL" id="KAH9377971.1"/>
    </source>
</evidence>
<evidence type="ECO:0000313" key="2">
    <source>
        <dbReference type="Proteomes" id="UP000821853"/>
    </source>
</evidence>
<sequence length="113" mass="12014">MAWTSAPTTGHPTSTVFPKIRSQALLQAAERRSQDKGKMTASDVAPAIGWSVGNVNATPDAHHGKQGKAVHEVEAVPNAQTPPEDYVIVIKPRQRVSLHEALTETGHGTTISS</sequence>
<keyword evidence="2" id="KW-1185">Reference proteome</keyword>
<accession>A0A9J6GS08</accession>
<dbReference type="Proteomes" id="UP000821853">
    <property type="component" value="Unassembled WGS sequence"/>
</dbReference>
<name>A0A9J6GS08_HAELO</name>
<organism evidence="1 2">
    <name type="scientific">Haemaphysalis longicornis</name>
    <name type="common">Bush tick</name>
    <dbReference type="NCBI Taxonomy" id="44386"/>
    <lineage>
        <taxon>Eukaryota</taxon>
        <taxon>Metazoa</taxon>
        <taxon>Ecdysozoa</taxon>
        <taxon>Arthropoda</taxon>
        <taxon>Chelicerata</taxon>
        <taxon>Arachnida</taxon>
        <taxon>Acari</taxon>
        <taxon>Parasitiformes</taxon>
        <taxon>Ixodida</taxon>
        <taxon>Ixodoidea</taxon>
        <taxon>Ixodidae</taxon>
        <taxon>Haemaphysalinae</taxon>
        <taxon>Haemaphysalis</taxon>
    </lineage>
</organism>
<protein>
    <submittedName>
        <fullName evidence="1">Uncharacterized protein</fullName>
    </submittedName>
</protein>
<reference evidence="1 2" key="1">
    <citation type="journal article" date="2020" name="Cell">
        <title>Large-Scale Comparative Analyses of Tick Genomes Elucidate Their Genetic Diversity and Vector Capacities.</title>
        <authorList>
            <consortium name="Tick Genome and Microbiome Consortium (TIGMIC)"/>
            <person name="Jia N."/>
            <person name="Wang J."/>
            <person name="Shi W."/>
            <person name="Du L."/>
            <person name="Sun Y."/>
            <person name="Zhan W."/>
            <person name="Jiang J.F."/>
            <person name="Wang Q."/>
            <person name="Zhang B."/>
            <person name="Ji P."/>
            <person name="Bell-Sakyi L."/>
            <person name="Cui X.M."/>
            <person name="Yuan T.T."/>
            <person name="Jiang B.G."/>
            <person name="Yang W.F."/>
            <person name="Lam T.T."/>
            <person name="Chang Q.C."/>
            <person name="Ding S.J."/>
            <person name="Wang X.J."/>
            <person name="Zhu J.G."/>
            <person name="Ruan X.D."/>
            <person name="Zhao L."/>
            <person name="Wei J.T."/>
            <person name="Ye R.Z."/>
            <person name="Que T.C."/>
            <person name="Du C.H."/>
            <person name="Zhou Y.H."/>
            <person name="Cheng J.X."/>
            <person name="Dai P.F."/>
            <person name="Guo W.B."/>
            <person name="Han X.H."/>
            <person name="Huang E.J."/>
            <person name="Li L.F."/>
            <person name="Wei W."/>
            <person name="Gao Y.C."/>
            <person name="Liu J.Z."/>
            <person name="Shao H.Z."/>
            <person name="Wang X."/>
            <person name="Wang C.C."/>
            <person name="Yang T.C."/>
            <person name="Huo Q.B."/>
            <person name="Li W."/>
            <person name="Chen H.Y."/>
            <person name="Chen S.E."/>
            <person name="Zhou L.G."/>
            <person name="Ni X.B."/>
            <person name="Tian J.H."/>
            <person name="Sheng Y."/>
            <person name="Liu T."/>
            <person name="Pan Y.S."/>
            <person name="Xia L.Y."/>
            <person name="Li J."/>
            <person name="Zhao F."/>
            <person name="Cao W.C."/>
        </authorList>
    </citation>
    <scope>NUCLEOTIDE SEQUENCE [LARGE SCALE GENOMIC DNA]</scope>
    <source>
        <strain evidence="1">HaeL-2018</strain>
    </source>
</reference>